<dbReference type="AlphaFoldDB" id="X0XXS1"/>
<proteinExistence type="predicted"/>
<evidence type="ECO:0000313" key="1">
    <source>
        <dbReference type="EMBL" id="GAG48145.1"/>
    </source>
</evidence>
<gene>
    <name evidence="1" type="ORF">S01H1_80497</name>
</gene>
<sequence length="215" mass="23100">QGGSGGNATITLTSASNGIIAGAAVTSGGSGYVVGDTINITGGGNNAVCSISSINTELYFLPPNNNHRIGTVIYKDVNEIQRVDRNELLYLNLSPLTQPTTSFPVYLFEQATQGVSGALTGQSHIYVYPKTITSATDISLSYIRKPADIVWGFTIGTLGQYLYNENTSTQFEINDTEQNEVILKILAYSGIIIRDPQIVQAASQQLAQEDQNERT</sequence>
<reference evidence="1" key="1">
    <citation type="journal article" date="2014" name="Front. Microbiol.">
        <title>High frequency of phylogenetically diverse reductive dehalogenase-homologous genes in deep subseafloor sedimentary metagenomes.</title>
        <authorList>
            <person name="Kawai M."/>
            <person name="Futagami T."/>
            <person name="Toyoda A."/>
            <person name="Takaki Y."/>
            <person name="Nishi S."/>
            <person name="Hori S."/>
            <person name="Arai W."/>
            <person name="Tsubouchi T."/>
            <person name="Morono Y."/>
            <person name="Uchiyama I."/>
            <person name="Ito T."/>
            <person name="Fujiyama A."/>
            <person name="Inagaki F."/>
            <person name="Takami H."/>
        </authorList>
    </citation>
    <scope>NUCLEOTIDE SEQUENCE</scope>
    <source>
        <strain evidence="1">Expedition CK06-06</strain>
    </source>
</reference>
<protein>
    <submittedName>
        <fullName evidence="1">Uncharacterized protein</fullName>
    </submittedName>
</protein>
<organism evidence="1">
    <name type="scientific">marine sediment metagenome</name>
    <dbReference type="NCBI Taxonomy" id="412755"/>
    <lineage>
        <taxon>unclassified sequences</taxon>
        <taxon>metagenomes</taxon>
        <taxon>ecological metagenomes</taxon>
    </lineage>
</organism>
<accession>X0XXS1</accession>
<feature type="non-terminal residue" evidence="1">
    <location>
        <position position="1"/>
    </location>
</feature>
<comment type="caution">
    <text evidence="1">The sequence shown here is derived from an EMBL/GenBank/DDBJ whole genome shotgun (WGS) entry which is preliminary data.</text>
</comment>
<dbReference type="EMBL" id="BARS01054366">
    <property type="protein sequence ID" value="GAG48145.1"/>
    <property type="molecule type" value="Genomic_DNA"/>
</dbReference>
<name>X0XXS1_9ZZZZ</name>